<organism evidence="1 2">
    <name type="scientific">Deinococcus xinjiangensis</name>
    <dbReference type="NCBI Taxonomy" id="457454"/>
    <lineage>
        <taxon>Bacteria</taxon>
        <taxon>Thermotogati</taxon>
        <taxon>Deinococcota</taxon>
        <taxon>Deinococci</taxon>
        <taxon>Deinococcales</taxon>
        <taxon>Deinococcaceae</taxon>
        <taxon>Deinococcus</taxon>
    </lineage>
</organism>
<name>A0ABP9VH18_9DEIO</name>
<dbReference type="RefSeq" id="WP_353544468.1">
    <property type="nucleotide sequence ID" value="NZ_BAABRN010000143.1"/>
</dbReference>
<dbReference type="EMBL" id="BAABRN010000143">
    <property type="protein sequence ID" value="GAA5504507.1"/>
    <property type="molecule type" value="Genomic_DNA"/>
</dbReference>
<evidence type="ECO:0000313" key="1">
    <source>
        <dbReference type="EMBL" id="GAA5504507.1"/>
    </source>
</evidence>
<accession>A0ABP9VH18</accession>
<sequence>MTLHTPLPQVLPVSAPAPRTGSELFGTLVAEVVAPAGPLQAPELLGWEVRLWQVARLGDATLEARPLYPHLEAADLQEALARAGWSVLGPMRSRR</sequence>
<keyword evidence="2" id="KW-1185">Reference proteome</keyword>
<evidence type="ECO:0000313" key="2">
    <source>
        <dbReference type="Proteomes" id="UP001458946"/>
    </source>
</evidence>
<proteinExistence type="predicted"/>
<reference evidence="1 2" key="1">
    <citation type="submission" date="2024-02" db="EMBL/GenBank/DDBJ databases">
        <title>Deinococcus xinjiangensis NBRC 107630.</title>
        <authorList>
            <person name="Ichikawa N."/>
            <person name="Katano-Makiyama Y."/>
            <person name="Hidaka K."/>
        </authorList>
    </citation>
    <scope>NUCLEOTIDE SEQUENCE [LARGE SCALE GENOMIC DNA]</scope>
    <source>
        <strain evidence="1 2">NBRC 107630</strain>
    </source>
</reference>
<comment type="caution">
    <text evidence="1">The sequence shown here is derived from an EMBL/GenBank/DDBJ whole genome shotgun (WGS) entry which is preliminary data.</text>
</comment>
<dbReference type="Proteomes" id="UP001458946">
    <property type="component" value="Unassembled WGS sequence"/>
</dbReference>
<gene>
    <name evidence="1" type="ORF">Dxin01_04282</name>
</gene>
<protein>
    <submittedName>
        <fullName evidence="1">Uncharacterized protein</fullName>
    </submittedName>
</protein>